<dbReference type="PaxDb" id="2903-EOD17590"/>
<reference evidence="3" key="2">
    <citation type="submission" date="2024-10" db="UniProtKB">
        <authorList>
            <consortium name="EnsemblProtists"/>
        </authorList>
    </citation>
    <scope>IDENTIFICATION</scope>
</reference>
<evidence type="ECO:0000256" key="1">
    <source>
        <dbReference type="SAM" id="SignalP"/>
    </source>
</evidence>
<dbReference type="Gene3D" id="2.60.40.420">
    <property type="entry name" value="Cupredoxins - blue copper proteins"/>
    <property type="match status" value="1"/>
</dbReference>
<proteinExistence type="predicted"/>
<organism evidence="3 4">
    <name type="scientific">Emiliania huxleyi (strain CCMP1516)</name>
    <dbReference type="NCBI Taxonomy" id="280463"/>
    <lineage>
        <taxon>Eukaryota</taxon>
        <taxon>Haptista</taxon>
        <taxon>Haptophyta</taxon>
        <taxon>Prymnesiophyceae</taxon>
        <taxon>Isochrysidales</taxon>
        <taxon>Noelaerhabdaceae</taxon>
        <taxon>Emiliania</taxon>
    </lineage>
</organism>
<dbReference type="InterPro" id="IPR008972">
    <property type="entry name" value="Cupredoxin"/>
</dbReference>
<evidence type="ECO:0000313" key="4">
    <source>
        <dbReference type="Proteomes" id="UP000013827"/>
    </source>
</evidence>
<feature type="chain" id="PRO_5044291293" description="Phytocyanin domain-containing protein" evidence="1">
    <location>
        <begin position="20"/>
        <end position="223"/>
    </location>
</feature>
<keyword evidence="1" id="KW-0732">Signal</keyword>
<name>A0A0D3J255_EMIH1</name>
<dbReference type="GeneID" id="17263740"/>
<dbReference type="InterPro" id="IPR039391">
    <property type="entry name" value="Phytocyanin-like"/>
</dbReference>
<dbReference type="AlphaFoldDB" id="A0A0D3J255"/>
<dbReference type="RefSeq" id="XP_005770019.1">
    <property type="nucleotide sequence ID" value="XM_005769962.1"/>
</dbReference>
<reference evidence="4" key="1">
    <citation type="journal article" date="2013" name="Nature">
        <title>Pan genome of the phytoplankton Emiliania underpins its global distribution.</title>
        <authorList>
            <person name="Read B.A."/>
            <person name="Kegel J."/>
            <person name="Klute M.J."/>
            <person name="Kuo A."/>
            <person name="Lefebvre S.C."/>
            <person name="Maumus F."/>
            <person name="Mayer C."/>
            <person name="Miller J."/>
            <person name="Monier A."/>
            <person name="Salamov A."/>
            <person name="Young J."/>
            <person name="Aguilar M."/>
            <person name="Claverie J.M."/>
            <person name="Frickenhaus S."/>
            <person name="Gonzalez K."/>
            <person name="Herman E.K."/>
            <person name="Lin Y.C."/>
            <person name="Napier J."/>
            <person name="Ogata H."/>
            <person name="Sarno A.F."/>
            <person name="Shmutz J."/>
            <person name="Schroeder D."/>
            <person name="de Vargas C."/>
            <person name="Verret F."/>
            <person name="von Dassow P."/>
            <person name="Valentin K."/>
            <person name="Van de Peer Y."/>
            <person name="Wheeler G."/>
            <person name="Dacks J.B."/>
            <person name="Delwiche C.F."/>
            <person name="Dyhrman S.T."/>
            <person name="Glockner G."/>
            <person name="John U."/>
            <person name="Richards T."/>
            <person name="Worden A.Z."/>
            <person name="Zhang X."/>
            <person name="Grigoriev I.V."/>
            <person name="Allen A.E."/>
            <person name="Bidle K."/>
            <person name="Borodovsky M."/>
            <person name="Bowler C."/>
            <person name="Brownlee C."/>
            <person name="Cock J.M."/>
            <person name="Elias M."/>
            <person name="Gladyshev V.N."/>
            <person name="Groth M."/>
            <person name="Guda C."/>
            <person name="Hadaegh A."/>
            <person name="Iglesias-Rodriguez M.D."/>
            <person name="Jenkins J."/>
            <person name="Jones B.M."/>
            <person name="Lawson T."/>
            <person name="Leese F."/>
            <person name="Lindquist E."/>
            <person name="Lobanov A."/>
            <person name="Lomsadze A."/>
            <person name="Malik S.B."/>
            <person name="Marsh M.E."/>
            <person name="Mackinder L."/>
            <person name="Mock T."/>
            <person name="Mueller-Roeber B."/>
            <person name="Pagarete A."/>
            <person name="Parker M."/>
            <person name="Probert I."/>
            <person name="Quesneville H."/>
            <person name="Raines C."/>
            <person name="Rensing S.A."/>
            <person name="Riano-Pachon D.M."/>
            <person name="Richier S."/>
            <person name="Rokitta S."/>
            <person name="Shiraiwa Y."/>
            <person name="Soanes D.M."/>
            <person name="van der Giezen M."/>
            <person name="Wahlund T.M."/>
            <person name="Williams B."/>
            <person name="Wilson W."/>
            <person name="Wolfe G."/>
            <person name="Wurch L.L."/>
        </authorList>
    </citation>
    <scope>NUCLEOTIDE SEQUENCE</scope>
</reference>
<dbReference type="PANTHER" id="PTHR33021">
    <property type="entry name" value="BLUE COPPER PROTEIN"/>
    <property type="match status" value="1"/>
</dbReference>
<feature type="domain" description="Phytocyanin" evidence="2">
    <location>
        <begin position="20"/>
        <end position="121"/>
    </location>
</feature>
<dbReference type="GO" id="GO:0005886">
    <property type="term" value="C:plasma membrane"/>
    <property type="evidence" value="ECO:0007669"/>
    <property type="project" value="TreeGrafter"/>
</dbReference>
<dbReference type="SUPFAM" id="SSF49503">
    <property type="entry name" value="Cupredoxins"/>
    <property type="match status" value="1"/>
</dbReference>
<dbReference type="Pfam" id="PF02298">
    <property type="entry name" value="Cu_bind_like"/>
    <property type="match status" value="1"/>
</dbReference>
<dbReference type="KEGG" id="ehx:EMIHUDRAFT_255900"/>
<feature type="signal peptide" evidence="1">
    <location>
        <begin position="1"/>
        <end position="19"/>
    </location>
</feature>
<protein>
    <recommendedName>
        <fullName evidence="2">Phytocyanin domain-containing protein</fullName>
    </recommendedName>
</protein>
<dbReference type="PROSITE" id="PS51485">
    <property type="entry name" value="PHYTOCYANIN"/>
    <property type="match status" value="1"/>
</dbReference>
<dbReference type="InterPro" id="IPR003245">
    <property type="entry name" value="Phytocyanin_dom"/>
</dbReference>
<accession>A0A0D3J255</accession>
<dbReference type="PANTHER" id="PTHR33021:SF339">
    <property type="entry name" value="OS07G0570600 PROTEIN"/>
    <property type="match status" value="1"/>
</dbReference>
<dbReference type="GO" id="GO:0009055">
    <property type="term" value="F:electron transfer activity"/>
    <property type="evidence" value="ECO:0007669"/>
    <property type="project" value="InterPro"/>
</dbReference>
<dbReference type="HOGENOM" id="CLU_1242079_0_0_1"/>
<keyword evidence="4" id="KW-1185">Reference proteome</keyword>
<dbReference type="EnsemblProtists" id="EOD17590">
    <property type="protein sequence ID" value="EOD17590"/>
    <property type="gene ID" value="EMIHUDRAFT_255900"/>
</dbReference>
<dbReference type="Proteomes" id="UP000013827">
    <property type="component" value="Unassembled WGS sequence"/>
</dbReference>
<evidence type="ECO:0000259" key="2">
    <source>
        <dbReference type="PROSITE" id="PS51485"/>
    </source>
</evidence>
<evidence type="ECO:0000313" key="3">
    <source>
        <dbReference type="EnsemblProtists" id="EOD17590"/>
    </source>
</evidence>
<sequence length="223" mass="23663">MRMAVLHVIGASLLLPAVAMQHVVEWHDLYDSGSESHEVHYTVGDSVMFRWKGSLGHNLMKVSKSAYTNCEDENGAMLNDGSSTGQIEQVVDFPKTGEFYFLCSVGSHCANNQKINITIDPDTTCNSAKMMYPSKDAAEARGSMCDPPVNGSHKMGSCWMPGDSMLGDSHGACGALAFPQCFGDAPSTTAEAVLMSSLTAGTSLVALSSPGCEEASHFSQLPA</sequence>